<organism evidence="2 3">
    <name type="scientific">Laetiporus sulphureus 93-53</name>
    <dbReference type="NCBI Taxonomy" id="1314785"/>
    <lineage>
        <taxon>Eukaryota</taxon>
        <taxon>Fungi</taxon>
        <taxon>Dikarya</taxon>
        <taxon>Basidiomycota</taxon>
        <taxon>Agaricomycotina</taxon>
        <taxon>Agaricomycetes</taxon>
        <taxon>Polyporales</taxon>
        <taxon>Laetiporus</taxon>
    </lineage>
</organism>
<dbReference type="GeneID" id="63818972"/>
<keyword evidence="3" id="KW-1185">Reference proteome</keyword>
<evidence type="ECO:0000313" key="3">
    <source>
        <dbReference type="Proteomes" id="UP000076871"/>
    </source>
</evidence>
<feature type="region of interest" description="Disordered" evidence="1">
    <location>
        <begin position="143"/>
        <end position="163"/>
    </location>
</feature>
<reference evidence="2 3" key="1">
    <citation type="journal article" date="2016" name="Mol. Biol. Evol.">
        <title>Comparative Genomics of Early-Diverging Mushroom-Forming Fungi Provides Insights into the Origins of Lignocellulose Decay Capabilities.</title>
        <authorList>
            <person name="Nagy L.G."/>
            <person name="Riley R."/>
            <person name="Tritt A."/>
            <person name="Adam C."/>
            <person name="Daum C."/>
            <person name="Floudas D."/>
            <person name="Sun H."/>
            <person name="Yadav J.S."/>
            <person name="Pangilinan J."/>
            <person name="Larsson K.H."/>
            <person name="Matsuura K."/>
            <person name="Barry K."/>
            <person name="Labutti K."/>
            <person name="Kuo R."/>
            <person name="Ohm R.A."/>
            <person name="Bhattacharya S.S."/>
            <person name="Shirouzu T."/>
            <person name="Yoshinaga Y."/>
            <person name="Martin F.M."/>
            <person name="Grigoriev I.V."/>
            <person name="Hibbett D.S."/>
        </authorList>
    </citation>
    <scope>NUCLEOTIDE SEQUENCE [LARGE SCALE GENOMIC DNA]</scope>
    <source>
        <strain evidence="2 3">93-53</strain>
    </source>
</reference>
<name>A0A165D9Z0_9APHY</name>
<protein>
    <submittedName>
        <fullName evidence="2">Uncharacterized protein</fullName>
    </submittedName>
</protein>
<gene>
    <name evidence="2" type="ORF">LAESUDRAFT_309055</name>
</gene>
<dbReference type="Proteomes" id="UP000076871">
    <property type="component" value="Unassembled WGS sequence"/>
</dbReference>
<evidence type="ECO:0000313" key="2">
    <source>
        <dbReference type="EMBL" id="KZT04408.1"/>
    </source>
</evidence>
<dbReference type="RefSeq" id="XP_040762148.1">
    <property type="nucleotide sequence ID" value="XM_040901941.1"/>
</dbReference>
<accession>A0A165D9Z0</accession>
<evidence type="ECO:0000256" key="1">
    <source>
        <dbReference type="SAM" id="MobiDB-lite"/>
    </source>
</evidence>
<sequence length="163" mass="18144">MALWSTELVAVIAHQGPQPGIKRRIRTCRVCRLHELGGISEQAESSLDENPVKMEAVGSVQDNESHGSIWVRLRDPFVSNRSSATIEPHTDAMRECIGRVGLVHNIQSGDNASDISSTLQPSSQARMVLFGIESECRISSFRPRTYRMQDDGDPSRPQNARKF</sequence>
<dbReference type="EMBL" id="KV427637">
    <property type="protein sequence ID" value="KZT04408.1"/>
    <property type="molecule type" value="Genomic_DNA"/>
</dbReference>
<proteinExistence type="predicted"/>
<dbReference type="InParanoid" id="A0A165D9Z0"/>
<dbReference type="AlphaFoldDB" id="A0A165D9Z0"/>